<dbReference type="RefSeq" id="WP_014850031.1">
    <property type="nucleotide sequence ID" value="NC_018149.1"/>
</dbReference>
<keyword evidence="2" id="KW-1185">Reference proteome</keyword>
<proteinExistence type="predicted"/>
<reference evidence="1 2" key="1">
    <citation type="journal article" date="2012" name="J. Bacteriol.">
        <title>Complete genome sequence of Mycoplasma wenyonii strain Massachusetts.</title>
        <authorList>
            <person name="Dos Santos A.P."/>
            <person name="Guimaraes A.M."/>
            <person name="do Nascimento N.C."/>
            <person name="Sanmiguel P.J."/>
            <person name="Messick J.B."/>
        </authorList>
    </citation>
    <scope>NUCLEOTIDE SEQUENCE [LARGE SCALE GENOMIC DNA]</scope>
    <source>
        <strain evidence="1 2">Massachusetts</strain>
    </source>
</reference>
<dbReference type="STRING" id="1197325.WEN_02685"/>
<protein>
    <submittedName>
        <fullName evidence="1">Uncharacterized protein</fullName>
    </submittedName>
</protein>
<evidence type="ECO:0000313" key="1">
    <source>
        <dbReference type="EMBL" id="AFN65322.1"/>
    </source>
</evidence>
<dbReference type="PATRIC" id="fig|1197325.3.peg.577"/>
<accession>I6ZFE1</accession>
<dbReference type="Proteomes" id="UP000009005">
    <property type="component" value="Chromosome"/>
</dbReference>
<evidence type="ECO:0000313" key="2">
    <source>
        <dbReference type="Proteomes" id="UP000009005"/>
    </source>
</evidence>
<dbReference type="HOGENOM" id="CLU_1407453_0_0_14"/>
<dbReference type="AlphaFoldDB" id="I6ZFE1"/>
<sequence length="193" mass="21490">MLLAKIAGGFGGVGIISLAGVTGAKSLISYPSREVFLIAESQSGNTKLFWEKRKGEAPLPEQPNTNFDLKVTHNGKEITGKFLFCFPKSDKNEYYLLRWGNGLNSSWRYNLFTVNEEGASIQCQEDTIQRMGEKWTKLSFKILPENGNNTTKEIDLKNCTSAQIDESTTLKMTCSSGIDNHKKVEITAQLTKI</sequence>
<organism evidence="1 2">
    <name type="scientific">Mycoplasma wenyonii (strain Massachusetts)</name>
    <name type="common">Eperythrozoon wenyonii</name>
    <dbReference type="NCBI Taxonomy" id="1197325"/>
    <lineage>
        <taxon>Bacteria</taxon>
        <taxon>Bacillati</taxon>
        <taxon>Mycoplasmatota</taxon>
        <taxon>Mollicutes</taxon>
        <taxon>Mycoplasmataceae</taxon>
        <taxon>Mycoplasma</taxon>
    </lineage>
</organism>
<gene>
    <name evidence="1" type="ordered locus">WEN_02685</name>
</gene>
<dbReference type="KEGG" id="mwe:WEN_02685"/>
<dbReference type="EMBL" id="CP003703">
    <property type="protein sequence ID" value="AFN65322.1"/>
    <property type="molecule type" value="Genomic_DNA"/>
</dbReference>
<name>I6ZFE1_MYCWM</name>